<accession>A0A9N9F2G0</accession>
<dbReference type="AlphaFoldDB" id="A0A9N9F2G0"/>
<feature type="compositionally biased region" description="Basic and acidic residues" evidence="1">
    <location>
        <begin position="181"/>
        <end position="198"/>
    </location>
</feature>
<evidence type="ECO:0000256" key="2">
    <source>
        <dbReference type="SAM" id="Phobius"/>
    </source>
</evidence>
<feature type="transmembrane region" description="Helical" evidence="2">
    <location>
        <begin position="104"/>
        <end position="124"/>
    </location>
</feature>
<evidence type="ECO:0000256" key="1">
    <source>
        <dbReference type="SAM" id="MobiDB-lite"/>
    </source>
</evidence>
<dbReference type="GO" id="GO:0045047">
    <property type="term" value="P:protein targeting to ER"/>
    <property type="evidence" value="ECO:0007669"/>
    <property type="project" value="InterPro"/>
</dbReference>
<dbReference type="OrthoDB" id="18139at2759"/>
<keyword evidence="2" id="KW-0812">Transmembrane</keyword>
<dbReference type="EMBL" id="CAJVPI010000225">
    <property type="protein sequence ID" value="CAG8503942.1"/>
    <property type="molecule type" value="Genomic_DNA"/>
</dbReference>
<protein>
    <submittedName>
        <fullName evidence="3">10119_t:CDS:1</fullName>
    </submittedName>
</protein>
<dbReference type="PANTHER" id="PTHR28112:SF1">
    <property type="entry name" value="SRP-INDEPENDENT TARGETING PROTEIN 3"/>
    <property type="match status" value="1"/>
</dbReference>
<evidence type="ECO:0000313" key="4">
    <source>
        <dbReference type="Proteomes" id="UP000789739"/>
    </source>
</evidence>
<keyword evidence="4" id="KW-1185">Reference proteome</keyword>
<proteinExistence type="predicted"/>
<keyword evidence="2" id="KW-0472">Membrane</keyword>
<sequence>MTILTKHSNRSLQILNLVLIFGIVQVLRKLDLEDPIIITYIRLAYFASQLIVLAIYYVIGLKIEKSNDETTLKYVEPAKPLTNEQPKSVKTNYRDYDREKLKEALRSALTGAGVLMAFHLYFGFTQPLAIQSIMSVKAAFQLPLAQIHILGQKAEGDLRRPWKNPNPFAIGDANQPQVDKQAIKRAEKAEKNAKNKDD</sequence>
<name>A0A9N9F2G0_9GLOM</name>
<gene>
    <name evidence="3" type="ORF">PBRASI_LOCUS2755</name>
</gene>
<evidence type="ECO:0000313" key="3">
    <source>
        <dbReference type="EMBL" id="CAG8503942.1"/>
    </source>
</evidence>
<dbReference type="Pfam" id="PF10032">
    <property type="entry name" value="Pho88"/>
    <property type="match status" value="1"/>
</dbReference>
<dbReference type="InterPro" id="IPR012098">
    <property type="entry name" value="SND3_fun"/>
</dbReference>
<dbReference type="GO" id="GO:0005783">
    <property type="term" value="C:endoplasmic reticulum"/>
    <property type="evidence" value="ECO:0007669"/>
    <property type="project" value="InterPro"/>
</dbReference>
<feature type="region of interest" description="Disordered" evidence="1">
    <location>
        <begin position="161"/>
        <end position="198"/>
    </location>
</feature>
<organism evidence="3 4">
    <name type="scientific">Paraglomus brasilianum</name>
    <dbReference type="NCBI Taxonomy" id="144538"/>
    <lineage>
        <taxon>Eukaryota</taxon>
        <taxon>Fungi</taxon>
        <taxon>Fungi incertae sedis</taxon>
        <taxon>Mucoromycota</taxon>
        <taxon>Glomeromycotina</taxon>
        <taxon>Glomeromycetes</taxon>
        <taxon>Paraglomerales</taxon>
        <taxon>Paraglomeraceae</taxon>
        <taxon>Paraglomus</taxon>
    </lineage>
</organism>
<feature type="transmembrane region" description="Helical" evidence="2">
    <location>
        <begin position="12"/>
        <end position="30"/>
    </location>
</feature>
<comment type="caution">
    <text evidence="3">The sequence shown here is derived from an EMBL/GenBank/DDBJ whole genome shotgun (WGS) entry which is preliminary data.</text>
</comment>
<dbReference type="GO" id="GO:0005739">
    <property type="term" value="C:mitochondrion"/>
    <property type="evidence" value="ECO:0007669"/>
    <property type="project" value="TreeGrafter"/>
</dbReference>
<reference evidence="3" key="1">
    <citation type="submission" date="2021-06" db="EMBL/GenBank/DDBJ databases">
        <authorList>
            <person name="Kallberg Y."/>
            <person name="Tangrot J."/>
            <person name="Rosling A."/>
        </authorList>
    </citation>
    <scope>NUCLEOTIDE SEQUENCE</scope>
    <source>
        <strain evidence="3">BR232B</strain>
    </source>
</reference>
<feature type="transmembrane region" description="Helical" evidence="2">
    <location>
        <begin position="36"/>
        <end position="59"/>
    </location>
</feature>
<dbReference type="PANTHER" id="PTHR28112">
    <property type="entry name" value="SRP-INDEPENDENT TARGETING PROTEIN 3"/>
    <property type="match status" value="1"/>
</dbReference>
<keyword evidence="2" id="KW-1133">Transmembrane helix</keyword>
<dbReference type="Proteomes" id="UP000789739">
    <property type="component" value="Unassembled WGS sequence"/>
</dbReference>